<keyword evidence="6" id="KW-0472">Membrane</keyword>
<feature type="binding site" evidence="7">
    <location>
        <position position="101"/>
    </location>
    <ligand>
        <name>Mg(2+)</name>
        <dbReference type="ChEBI" id="CHEBI:18420"/>
    </ligand>
</feature>
<keyword evidence="7" id="KW-0460">Magnesium</keyword>
<evidence type="ECO:0000256" key="4">
    <source>
        <dbReference type="ARBA" id="ARBA00022692"/>
    </source>
</evidence>
<evidence type="ECO:0000256" key="5">
    <source>
        <dbReference type="ARBA" id="ARBA00022989"/>
    </source>
</evidence>
<sequence>MKDISLGHFYDRLRNKKEHYPWEGQIDLTYRCEVGITNAFNFMDGMDGLAPGLGIVCSLSFFVIALQTNQPYLCFLAIAMIGSCLGFLRYNFKPAKVFLGDSGSNFIGFILAGLAIMGEWAEGDIVKLSIPILILGVPIFDMIYTTVARIGKGEVSNFKE</sequence>
<dbReference type="AlphaFoldDB" id="A0A399FWT7"/>
<comment type="cofactor">
    <cofactor evidence="7">
        <name>Mg(2+)</name>
        <dbReference type="ChEBI" id="CHEBI:18420"/>
    </cofactor>
</comment>
<proteinExistence type="predicted"/>
<keyword evidence="5" id="KW-1133">Transmembrane helix</keyword>
<protein>
    <submittedName>
        <fullName evidence="8">Undecaprenyl/decaprenyl-phosphate alpha-N-acetylglucosaminyl 1-phosphate transferase</fullName>
    </submittedName>
</protein>
<evidence type="ECO:0000256" key="6">
    <source>
        <dbReference type="ARBA" id="ARBA00023136"/>
    </source>
</evidence>
<dbReference type="GO" id="GO:0009103">
    <property type="term" value="P:lipopolysaccharide biosynthetic process"/>
    <property type="evidence" value="ECO:0007669"/>
    <property type="project" value="TreeGrafter"/>
</dbReference>
<dbReference type="GO" id="GO:0016780">
    <property type="term" value="F:phosphotransferase activity, for other substituted phosphate groups"/>
    <property type="evidence" value="ECO:0007669"/>
    <property type="project" value="InterPro"/>
</dbReference>
<dbReference type="GO" id="GO:0046872">
    <property type="term" value="F:metal ion binding"/>
    <property type="evidence" value="ECO:0007669"/>
    <property type="project" value="UniProtKB-KW"/>
</dbReference>
<keyword evidence="2" id="KW-1003">Cell membrane</keyword>
<keyword evidence="7" id="KW-0479">Metal-binding</keyword>
<dbReference type="Pfam" id="PF00953">
    <property type="entry name" value="Glycos_transf_4"/>
    <property type="match status" value="1"/>
</dbReference>
<reference evidence="8 9" key="1">
    <citation type="submission" date="2018-08" db="EMBL/GenBank/DDBJ databases">
        <title>Draft genome of candidate division NPL-UPA2 bacterium Unc8 that adapted to ultra-basic serpentinizing groundwater.</title>
        <authorList>
            <person name="Ishii S."/>
            <person name="Suzuki S."/>
            <person name="Nealson K.H."/>
        </authorList>
    </citation>
    <scope>NUCLEOTIDE SEQUENCE [LARGE SCALE GENOMIC DNA]</scope>
    <source>
        <strain evidence="8">Unc8</strain>
    </source>
</reference>
<accession>A0A399FWT7</accession>
<name>A0A399FWT7_UNCN2</name>
<dbReference type="PANTHER" id="PTHR22926:SF3">
    <property type="entry name" value="UNDECAPRENYL-PHOSPHATE ALPHA-N-ACETYLGLUCOSAMINYL 1-PHOSPHATE TRANSFERASE"/>
    <property type="match status" value="1"/>
</dbReference>
<evidence type="ECO:0000256" key="2">
    <source>
        <dbReference type="ARBA" id="ARBA00022475"/>
    </source>
</evidence>
<dbReference type="InterPro" id="IPR000715">
    <property type="entry name" value="Glycosyl_transferase_4"/>
</dbReference>
<evidence type="ECO:0000313" key="9">
    <source>
        <dbReference type="Proteomes" id="UP000266287"/>
    </source>
</evidence>
<feature type="binding site" evidence="7">
    <location>
        <position position="41"/>
    </location>
    <ligand>
        <name>Mg(2+)</name>
        <dbReference type="ChEBI" id="CHEBI:18420"/>
    </ligand>
</feature>
<evidence type="ECO:0000256" key="3">
    <source>
        <dbReference type="ARBA" id="ARBA00022679"/>
    </source>
</evidence>
<gene>
    <name evidence="8" type="ORF">B9J77_04350</name>
</gene>
<dbReference type="Proteomes" id="UP000266287">
    <property type="component" value="Unassembled WGS sequence"/>
</dbReference>
<dbReference type="GO" id="GO:0044038">
    <property type="term" value="P:cell wall macromolecule biosynthetic process"/>
    <property type="evidence" value="ECO:0007669"/>
    <property type="project" value="TreeGrafter"/>
</dbReference>
<evidence type="ECO:0000313" key="8">
    <source>
        <dbReference type="EMBL" id="RIH99879.1"/>
    </source>
</evidence>
<evidence type="ECO:0000256" key="1">
    <source>
        <dbReference type="ARBA" id="ARBA00004651"/>
    </source>
</evidence>
<keyword evidence="3 8" id="KW-0808">Transferase</keyword>
<dbReference type="CDD" id="cd06853">
    <property type="entry name" value="GT_WecA_like"/>
    <property type="match status" value="1"/>
</dbReference>
<dbReference type="EMBL" id="NDHY01000010">
    <property type="protein sequence ID" value="RIH99879.1"/>
    <property type="molecule type" value="Genomic_DNA"/>
</dbReference>
<keyword evidence="4" id="KW-0812">Transmembrane</keyword>
<dbReference type="GO" id="GO:0005886">
    <property type="term" value="C:plasma membrane"/>
    <property type="evidence" value="ECO:0007669"/>
    <property type="project" value="UniProtKB-SubCell"/>
</dbReference>
<dbReference type="PANTHER" id="PTHR22926">
    <property type="entry name" value="PHOSPHO-N-ACETYLMURAMOYL-PENTAPEPTIDE-TRANSFERASE"/>
    <property type="match status" value="1"/>
</dbReference>
<comment type="caution">
    <text evidence="8">The sequence shown here is derived from an EMBL/GenBank/DDBJ whole genome shotgun (WGS) entry which is preliminary data.</text>
</comment>
<evidence type="ECO:0000256" key="7">
    <source>
        <dbReference type="PIRSR" id="PIRSR600715-1"/>
    </source>
</evidence>
<organism evidence="8 9">
    <name type="scientific">candidate division NPL-UPA2 bacterium Unc8</name>
    <dbReference type="NCBI Taxonomy" id="1980939"/>
    <lineage>
        <taxon>Bacteria</taxon>
    </lineage>
</organism>
<dbReference type="GO" id="GO:0071555">
    <property type="term" value="P:cell wall organization"/>
    <property type="evidence" value="ECO:0007669"/>
    <property type="project" value="TreeGrafter"/>
</dbReference>
<comment type="subcellular location">
    <subcellularLocation>
        <location evidence="1">Cell membrane</location>
        <topology evidence="1">Multi-pass membrane protein</topology>
    </subcellularLocation>
</comment>